<sequence length="522" mass="57160">MSSDSRANEIRSGADTYAHSGADTYAHSGADTYAHSGADTYAHSGADTYAHSGADTYAHSGTDTRGGAAGHERTGTDFDARTGAVTETHTGAVTMADERIGVNDAVAAVLTRWIGSMPALYLVLIGFSAWMALATWGPLRPVDPYPFPFLLFVDNVAQLILCLVILVGQRVLSAAADRRSVQTYENTEAIFAQVADLQAHLDHHDRALSRGLSLLESTPHPWIERHRVQPPPQAADQAVSTNDRIAVWLTERLGSVWGFYLALGSQILWVALAQAGIQRVDPYPFAFMAFLSTLAQLVFMIVIMVGQDVLGRTGDRRSEQTFLDAQAVLHECRRMKARLTAQDRVIDSLTGYVTDRVSEQLGRALHETSERVDHQARAHTVMTTGEAPADAAALRHWNELSEQDRRTYRLQARGIGEDLAAIGCFMVPAFDPAFAVTFDDDEIGLLARLDYERRIADRRALLGGSAHPDPDDAEPLPWPDLPRSARIRYLQAARRIPIMISGAGFQVLRSTPPRVRDAARAT</sequence>
<feature type="transmembrane region" description="Helical" evidence="2">
    <location>
        <begin position="145"/>
        <end position="168"/>
    </location>
</feature>
<proteinExistence type="predicted"/>
<accession>A0A2S6ATZ5</accession>
<feature type="transmembrane region" description="Helical" evidence="2">
    <location>
        <begin position="283"/>
        <end position="306"/>
    </location>
</feature>
<dbReference type="Proteomes" id="UP000239874">
    <property type="component" value="Unassembled WGS sequence"/>
</dbReference>
<evidence type="ECO:0000256" key="1">
    <source>
        <dbReference type="SAM" id="MobiDB-lite"/>
    </source>
</evidence>
<feature type="compositionally biased region" description="Basic and acidic residues" evidence="1">
    <location>
        <begin position="70"/>
        <end position="80"/>
    </location>
</feature>
<evidence type="ECO:0000313" key="3">
    <source>
        <dbReference type="EMBL" id="PPJ38725.1"/>
    </source>
</evidence>
<keyword evidence="2" id="KW-1133">Transmembrane helix</keyword>
<dbReference type="InterPro" id="IPR010406">
    <property type="entry name" value="DUF1003"/>
</dbReference>
<keyword evidence="2" id="KW-0472">Membrane</keyword>
<reference evidence="3 4" key="1">
    <citation type="submission" date="2018-02" db="EMBL/GenBank/DDBJ databases">
        <title>8 Nocardia nova and 1 Nocardia cyriacigeorgica strain used for evolution to TMP-SMX.</title>
        <authorList>
            <person name="Mehta H."/>
            <person name="Weng J."/>
            <person name="Shamoo Y."/>
        </authorList>
    </citation>
    <scope>NUCLEOTIDE SEQUENCE [LARGE SCALE GENOMIC DNA]</scope>
    <source>
        <strain evidence="3 4">MDA3139</strain>
    </source>
</reference>
<evidence type="ECO:0000256" key="2">
    <source>
        <dbReference type="SAM" id="Phobius"/>
    </source>
</evidence>
<gene>
    <name evidence="3" type="ORF">C5E45_07480</name>
</gene>
<evidence type="ECO:0000313" key="4">
    <source>
        <dbReference type="Proteomes" id="UP000239874"/>
    </source>
</evidence>
<dbReference type="AlphaFoldDB" id="A0A2S6ATZ5"/>
<organism evidence="3 4">
    <name type="scientific">Nocardia nova</name>
    <dbReference type="NCBI Taxonomy" id="37330"/>
    <lineage>
        <taxon>Bacteria</taxon>
        <taxon>Bacillati</taxon>
        <taxon>Actinomycetota</taxon>
        <taxon>Actinomycetes</taxon>
        <taxon>Mycobacteriales</taxon>
        <taxon>Nocardiaceae</taxon>
        <taxon>Nocardia</taxon>
    </lineage>
</organism>
<dbReference type="EMBL" id="PSZC01000004">
    <property type="protein sequence ID" value="PPJ38725.1"/>
    <property type="molecule type" value="Genomic_DNA"/>
</dbReference>
<comment type="caution">
    <text evidence="3">The sequence shown here is derived from an EMBL/GenBank/DDBJ whole genome shotgun (WGS) entry which is preliminary data.</text>
</comment>
<keyword evidence="2" id="KW-0812">Transmembrane</keyword>
<feature type="transmembrane region" description="Helical" evidence="2">
    <location>
        <begin position="257"/>
        <end position="277"/>
    </location>
</feature>
<dbReference type="Pfam" id="PF06210">
    <property type="entry name" value="DUF1003"/>
    <property type="match status" value="2"/>
</dbReference>
<dbReference type="RefSeq" id="WP_104379782.1">
    <property type="nucleotide sequence ID" value="NZ_PSZC01000004.1"/>
</dbReference>
<feature type="transmembrane region" description="Helical" evidence="2">
    <location>
        <begin position="119"/>
        <end position="139"/>
    </location>
</feature>
<feature type="region of interest" description="Disordered" evidence="1">
    <location>
        <begin position="60"/>
        <end position="83"/>
    </location>
</feature>
<evidence type="ECO:0008006" key="5">
    <source>
        <dbReference type="Google" id="ProtNLM"/>
    </source>
</evidence>
<protein>
    <recommendedName>
        <fullName evidence="5">DUF1003 domain-containing protein</fullName>
    </recommendedName>
</protein>
<name>A0A2S6ATZ5_9NOCA</name>